<evidence type="ECO:0000256" key="2">
    <source>
        <dbReference type="ARBA" id="ARBA00022801"/>
    </source>
</evidence>
<dbReference type="SMART" id="SM01217">
    <property type="entry name" value="Fn3_like"/>
    <property type="match status" value="1"/>
</dbReference>
<dbReference type="SUPFAM" id="SSF51445">
    <property type="entry name" value="(Trans)glycosidases"/>
    <property type="match status" value="1"/>
</dbReference>
<feature type="domain" description="Fibronectin type III-like" evidence="3">
    <location>
        <begin position="608"/>
        <end position="678"/>
    </location>
</feature>
<dbReference type="SUPFAM" id="SSF52279">
    <property type="entry name" value="Beta-D-glucan exohydrolase, C-terminal domain"/>
    <property type="match status" value="1"/>
</dbReference>
<name>A0A0U3QA98_9MICC</name>
<gene>
    <name evidence="4" type="ORF">AU252_01675</name>
</gene>
<accession>A0A0U3QA98</accession>
<dbReference type="InterPro" id="IPR026891">
    <property type="entry name" value="Fn3-like"/>
</dbReference>
<dbReference type="InterPro" id="IPR013783">
    <property type="entry name" value="Ig-like_fold"/>
</dbReference>
<evidence type="ECO:0000313" key="4">
    <source>
        <dbReference type="EMBL" id="ALV43694.1"/>
    </source>
</evidence>
<dbReference type="InterPro" id="IPR036881">
    <property type="entry name" value="Glyco_hydro_3_C_sf"/>
</dbReference>
<proteinExistence type="inferred from homology"/>
<dbReference type="InterPro" id="IPR050288">
    <property type="entry name" value="Cellulose_deg_GH3"/>
</dbReference>
<dbReference type="STRING" id="121292.AU252_01675"/>
<dbReference type="AlphaFoldDB" id="A0A0U3QA98"/>
<dbReference type="Pfam" id="PF01915">
    <property type="entry name" value="Glyco_hydro_3_C"/>
    <property type="match status" value="1"/>
</dbReference>
<dbReference type="KEGG" id="psul:AU252_01675"/>
<dbReference type="InterPro" id="IPR001764">
    <property type="entry name" value="Glyco_hydro_3_N"/>
</dbReference>
<reference evidence="4 5" key="1">
    <citation type="submission" date="2015-12" db="EMBL/GenBank/DDBJ databases">
        <authorList>
            <person name="Shamseldin A."/>
            <person name="Moawad H."/>
            <person name="Abd El-Rahim W.M."/>
            <person name="Sadowsky M.J."/>
        </authorList>
    </citation>
    <scope>NUCLEOTIDE SEQUENCE [LARGE SCALE GENOMIC DNA]</scope>
    <source>
        <strain evidence="4 5">Ar51</strain>
    </source>
</reference>
<dbReference type="InterPro" id="IPR036962">
    <property type="entry name" value="Glyco_hydro_3_N_sf"/>
</dbReference>
<keyword evidence="2 4" id="KW-0378">Hydrolase</keyword>
<organism evidence="4">
    <name type="scientific">Pseudarthrobacter sulfonivorans</name>
    <dbReference type="NCBI Taxonomy" id="121292"/>
    <lineage>
        <taxon>Bacteria</taxon>
        <taxon>Bacillati</taxon>
        <taxon>Actinomycetota</taxon>
        <taxon>Actinomycetes</taxon>
        <taxon>Micrococcales</taxon>
        <taxon>Micrococcaceae</taxon>
        <taxon>Pseudarthrobacter</taxon>
    </lineage>
</organism>
<dbReference type="Gene3D" id="3.40.50.1700">
    <property type="entry name" value="Glycoside hydrolase family 3 C-terminal domain"/>
    <property type="match status" value="1"/>
</dbReference>
<protein>
    <submittedName>
        <fullName evidence="4">Glycosyl hydrolase</fullName>
    </submittedName>
</protein>
<dbReference type="InterPro" id="IPR017853">
    <property type="entry name" value="GH"/>
</dbReference>
<dbReference type="Gene3D" id="2.60.40.10">
    <property type="entry name" value="Immunoglobulins"/>
    <property type="match status" value="1"/>
</dbReference>
<evidence type="ECO:0000259" key="3">
    <source>
        <dbReference type="SMART" id="SM01217"/>
    </source>
</evidence>
<evidence type="ECO:0000313" key="5">
    <source>
        <dbReference type="Proteomes" id="UP000065151"/>
    </source>
</evidence>
<comment type="similarity">
    <text evidence="1">Belongs to the glycosyl hydrolase 3 family.</text>
</comment>
<dbReference type="Pfam" id="PF14310">
    <property type="entry name" value="Fn3-like"/>
    <property type="match status" value="1"/>
</dbReference>
<dbReference type="Gene3D" id="3.20.20.300">
    <property type="entry name" value="Glycoside hydrolase, family 3, N-terminal domain"/>
    <property type="match status" value="1"/>
</dbReference>
<dbReference type="EMBL" id="CP013747">
    <property type="protein sequence ID" value="ALV43694.1"/>
    <property type="molecule type" value="Genomic_DNA"/>
</dbReference>
<dbReference type="PANTHER" id="PTHR42715">
    <property type="entry name" value="BETA-GLUCOSIDASE"/>
    <property type="match status" value="1"/>
</dbReference>
<dbReference type="GO" id="GO:0005975">
    <property type="term" value="P:carbohydrate metabolic process"/>
    <property type="evidence" value="ECO:0007669"/>
    <property type="project" value="InterPro"/>
</dbReference>
<evidence type="ECO:0000256" key="1">
    <source>
        <dbReference type="ARBA" id="ARBA00005336"/>
    </source>
</evidence>
<dbReference type="Proteomes" id="UP000065151">
    <property type="component" value="Chromosome"/>
</dbReference>
<dbReference type="PANTHER" id="PTHR42715:SF10">
    <property type="entry name" value="BETA-GLUCOSIDASE"/>
    <property type="match status" value="1"/>
</dbReference>
<sequence>MSEDEKFAWISGPIAIPIPGHAPLPDEALGSAAYYPAIERLGIPAIQQSDASLGVTNPGGIRSGAEATALPSSLLLGATFDVDTARATGALVGRQARAQGFAVQLAGGANLVREATGGRNFEYVSEDPLLTGKITGASVAGIQEQGVVSTVKHFTANGQETGRVLADSRIAEAAHRESDLLAFQIAIEDGQPGSVMPGYNLINGYWASENAHLINDILKGEWGYRGWVMSDWGATHSSEKAALAGLDVQSGADFDPEVYFAGPLREAVLEGRVPQSRIDDMVRRQLRELFRVGVLDNPPVPGGVLDIAGDNAFAQAAAERGLVLLKNDGDLLPAATGLSRVLVVGRHADTGVLAGGGSSAVTPAGTTSEPSGIDRTWADRVIHPSSPLEAIRAEAHATHVDFIDGTDTTRTLEAAARADLVVVFAEEWRAEGYDMQGVSLPDGQGDLIEAIAAVNPRTVVVIESGGAVSTPWARSVPAVIAAFYPGIGGAQAIAGVIFGRVNPSGHLPVTFPKSIDQLPRPEQLDPAATTSNPNQDIVGDIVEIDYDIEGSDVGYRWFAREGHYPDFPFGWGLSYTTFAFSGLTVTAHGPDLRVSGYLSNTGDRAGATVAQIYVARVNSDTADYVHRLAGFARVDLEPGETQPVDVVFEPRILASWNDTEGGFHLSGGNYEIRVGTHSLDEDGPTQRIELTAAPVPAAPSRH</sequence>
<dbReference type="Pfam" id="PF00933">
    <property type="entry name" value="Glyco_hydro_3"/>
    <property type="match status" value="1"/>
</dbReference>
<dbReference type="InterPro" id="IPR002772">
    <property type="entry name" value="Glyco_hydro_3_C"/>
</dbReference>
<dbReference type="GO" id="GO:0004553">
    <property type="term" value="F:hydrolase activity, hydrolyzing O-glycosyl compounds"/>
    <property type="evidence" value="ECO:0007669"/>
    <property type="project" value="InterPro"/>
</dbReference>
<dbReference type="PRINTS" id="PR00133">
    <property type="entry name" value="GLHYDRLASE3"/>
</dbReference>